<accession>A0A0V0ITX7</accession>
<dbReference type="AlphaFoldDB" id="A0A0V0ITX7"/>
<reference evidence="1" key="1">
    <citation type="submission" date="2015-12" db="EMBL/GenBank/DDBJ databases">
        <title>Gene expression during late stages of embryo sac development: a critical building block for successful pollen-pistil interactions.</title>
        <authorList>
            <person name="Liu Y."/>
            <person name="Joly V."/>
            <person name="Sabar M."/>
            <person name="Matton D.P."/>
        </authorList>
    </citation>
    <scope>NUCLEOTIDE SEQUENCE</scope>
</reference>
<name>A0A0V0ITX7_SOLCH</name>
<evidence type="ECO:0000313" key="1">
    <source>
        <dbReference type="EMBL" id="JAP35440.1"/>
    </source>
</evidence>
<organism evidence="1">
    <name type="scientific">Solanum chacoense</name>
    <name type="common">Chaco potato</name>
    <dbReference type="NCBI Taxonomy" id="4108"/>
    <lineage>
        <taxon>Eukaryota</taxon>
        <taxon>Viridiplantae</taxon>
        <taxon>Streptophyta</taxon>
        <taxon>Embryophyta</taxon>
        <taxon>Tracheophyta</taxon>
        <taxon>Spermatophyta</taxon>
        <taxon>Magnoliopsida</taxon>
        <taxon>eudicotyledons</taxon>
        <taxon>Gunneridae</taxon>
        <taxon>Pentapetalae</taxon>
        <taxon>asterids</taxon>
        <taxon>lamiids</taxon>
        <taxon>Solanales</taxon>
        <taxon>Solanaceae</taxon>
        <taxon>Solanoideae</taxon>
        <taxon>Solaneae</taxon>
        <taxon>Solanum</taxon>
    </lineage>
</organism>
<sequence length="96" mass="10891">MEPSEFEFEDSLTRKSIRCQETSLTPKKFETQTEHLKIQPRLILDLESPPETNGTLGISIRASEPHMLTKVNSLSKFHNFSNLGPQFFVSTPNSTP</sequence>
<dbReference type="EMBL" id="GEDG01002958">
    <property type="protein sequence ID" value="JAP35440.1"/>
    <property type="molecule type" value="Transcribed_RNA"/>
</dbReference>
<proteinExistence type="predicted"/>
<protein>
    <submittedName>
        <fullName evidence="1">Putative ovule protein</fullName>
    </submittedName>
</protein>